<name>A0A9D1CVC1_9FIRM</name>
<evidence type="ECO:0000313" key="3">
    <source>
        <dbReference type="Proteomes" id="UP000886787"/>
    </source>
</evidence>
<feature type="non-terminal residue" evidence="2">
    <location>
        <position position="154"/>
    </location>
</feature>
<evidence type="ECO:0000259" key="1">
    <source>
        <dbReference type="Pfam" id="PF08388"/>
    </source>
</evidence>
<keyword evidence="2" id="KW-0548">Nucleotidyltransferase</keyword>
<keyword evidence="2" id="KW-0808">Transferase</keyword>
<feature type="domain" description="Group II intron maturase-specific" evidence="1">
    <location>
        <begin position="32"/>
        <end position="110"/>
    </location>
</feature>
<dbReference type="AlphaFoldDB" id="A0A9D1CVC1"/>
<accession>A0A9D1CVC1</accession>
<evidence type="ECO:0000313" key="2">
    <source>
        <dbReference type="EMBL" id="HIQ81443.1"/>
    </source>
</evidence>
<dbReference type="EMBL" id="DVFW01000050">
    <property type="protein sequence ID" value="HIQ81443.1"/>
    <property type="molecule type" value="Genomic_DNA"/>
</dbReference>
<dbReference type="GO" id="GO:0003964">
    <property type="term" value="F:RNA-directed DNA polymerase activity"/>
    <property type="evidence" value="ECO:0007669"/>
    <property type="project" value="UniProtKB-KW"/>
</dbReference>
<proteinExistence type="predicted"/>
<gene>
    <name evidence="2" type="ORF">IAD32_09275</name>
</gene>
<dbReference type="Pfam" id="PF08388">
    <property type="entry name" value="GIIM"/>
    <property type="match status" value="1"/>
</dbReference>
<reference evidence="2" key="1">
    <citation type="submission" date="2020-10" db="EMBL/GenBank/DDBJ databases">
        <authorList>
            <person name="Gilroy R."/>
        </authorList>
    </citation>
    <scope>NUCLEOTIDE SEQUENCE</scope>
    <source>
        <strain evidence="2">ChiSjej1B19-3389</strain>
    </source>
</reference>
<keyword evidence="2" id="KW-0695">RNA-directed DNA polymerase</keyword>
<protein>
    <submittedName>
        <fullName evidence="2">Group II intron reverse transcriptase/maturase</fullName>
    </submittedName>
</protein>
<dbReference type="InterPro" id="IPR013597">
    <property type="entry name" value="Mat_intron_G2"/>
</dbReference>
<comment type="caution">
    <text evidence="2">The sequence shown here is derived from an EMBL/GenBank/DDBJ whole genome shotgun (WGS) entry which is preliminary data.</text>
</comment>
<organism evidence="2 3">
    <name type="scientific">Candidatus Scatavimonas merdigallinarum</name>
    <dbReference type="NCBI Taxonomy" id="2840914"/>
    <lineage>
        <taxon>Bacteria</taxon>
        <taxon>Bacillati</taxon>
        <taxon>Bacillota</taxon>
        <taxon>Clostridia</taxon>
        <taxon>Eubacteriales</taxon>
        <taxon>Oscillospiraceae</taxon>
        <taxon>Oscillospiraceae incertae sedis</taxon>
        <taxon>Candidatus Scatavimonas</taxon>
    </lineage>
</organism>
<reference evidence="2" key="2">
    <citation type="journal article" date="2021" name="PeerJ">
        <title>Extensive microbial diversity within the chicken gut microbiome revealed by metagenomics and culture.</title>
        <authorList>
            <person name="Gilroy R."/>
            <person name="Ravi A."/>
            <person name="Getino M."/>
            <person name="Pursley I."/>
            <person name="Horton D.L."/>
            <person name="Alikhan N.F."/>
            <person name="Baker D."/>
            <person name="Gharbi K."/>
            <person name="Hall N."/>
            <person name="Watson M."/>
            <person name="Adriaenssens E.M."/>
            <person name="Foster-Nyarko E."/>
            <person name="Jarju S."/>
            <person name="Secka A."/>
            <person name="Antonio M."/>
            <person name="Oren A."/>
            <person name="Chaudhuri R.R."/>
            <person name="La Ragione R."/>
            <person name="Hildebrand F."/>
            <person name="Pallen M.J."/>
        </authorList>
    </citation>
    <scope>NUCLEOTIDE SEQUENCE</scope>
    <source>
        <strain evidence="2">ChiSjej1B19-3389</strain>
    </source>
</reference>
<dbReference type="Proteomes" id="UP000886787">
    <property type="component" value="Unassembled WGS sequence"/>
</dbReference>
<sequence>MTRPSKLKYLGFGFYKDSKTKGWKCRPHKDSVQKFKRKLKALTNRSRSMAFAVRIQQLNWVIRGWINYFALGAMKTAMNDIDVHLRTRLRVIIWKQWKVPGKRQWGLQKLGIGKDLAKQTSYMGDHYQWIVTKTCVVRAISKEKLTQAGLVSCY</sequence>